<name>A0A1F5PKL8_9BACT</name>
<keyword evidence="4 7" id="KW-0812">Transmembrane</keyword>
<dbReference type="Proteomes" id="UP000177682">
    <property type="component" value="Unassembled WGS sequence"/>
</dbReference>
<evidence type="ECO:0000313" key="10">
    <source>
        <dbReference type="EMBL" id="OGE90488.1"/>
    </source>
</evidence>
<comment type="subcellular location">
    <subcellularLocation>
        <location evidence="1">Cell membrane</location>
        <topology evidence="1">Multi-pass membrane protein</topology>
    </subcellularLocation>
</comment>
<dbReference type="Gene3D" id="1.20.120.1220">
    <property type="match status" value="1"/>
</dbReference>
<evidence type="ECO:0000256" key="3">
    <source>
        <dbReference type="ARBA" id="ARBA00022475"/>
    </source>
</evidence>
<evidence type="ECO:0000256" key="1">
    <source>
        <dbReference type="ARBA" id="ARBA00004651"/>
    </source>
</evidence>
<dbReference type="InterPro" id="IPR000045">
    <property type="entry name" value="Prepilin_IV_endopep_pep"/>
</dbReference>
<comment type="similarity">
    <text evidence="2">Belongs to the peptidase A24 family.</text>
</comment>
<feature type="transmembrane region" description="Helical" evidence="7">
    <location>
        <begin position="127"/>
        <end position="160"/>
    </location>
</feature>
<feature type="transmembrane region" description="Helical" evidence="7">
    <location>
        <begin position="222"/>
        <end position="245"/>
    </location>
</feature>
<evidence type="ECO:0000256" key="6">
    <source>
        <dbReference type="ARBA" id="ARBA00023136"/>
    </source>
</evidence>
<dbReference type="EMBL" id="MFEY01000006">
    <property type="protein sequence ID" value="OGE90488.1"/>
    <property type="molecule type" value="Genomic_DNA"/>
</dbReference>
<evidence type="ECO:0000256" key="5">
    <source>
        <dbReference type="ARBA" id="ARBA00022989"/>
    </source>
</evidence>
<dbReference type="AlphaFoldDB" id="A0A1F5PKL8"/>
<dbReference type="InterPro" id="IPR010627">
    <property type="entry name" value="Prepilin_pept_A24_N"/>
</dbReference>
<accession>A0A1F5PKL8</accession>
<comment type="caution">
    <text evidence="10">The sequence shown here is derived from an EMBL/GenBank/DDBJ whole genome shotgun (WGS) entry which is preliminary data.</text>
</comment>
<evidence type="ECO:0000256" key="7">
    <source>
        <dbReference type="SAM" id="Phobius"/>
    </source>
</evidence>
<keyword evidence="6 7" id="KW-0472">Membrane</keyword>
<dbReference type="PANTHER" id="PTHR30487:SF0">
    <property type="entry name" value="PREPILIN LEADER PEPTIDASE_N-METHYLTRANSFERASE-RELATED"/>
    <property type="match status" value="1"/>
</dbReference>
<feature type="transmembrane region" description="Helical" evidence="7">
    <location>
        <begin position="70"/>
        <end position="91"/>
    </location>
</feature>
<feature type="transmembrane region" description="Helical" evidence="7">
    <location>
        <begin position="6"/>
        <end position="24"/>
    </location>
</feature>
<keyword evidence="5 7" id="KW-1133">Transmembrane helix</keyword>
<evidence type="ECO:0000313" key="11">
    <source>
        <dbReference type="Proteomes" id="UP000177682"/>
    </source>
</evidence>
<feature type="domain" description="Prepilin peptidase A24 N-terminal" evidence="9">
    <location>
        <begin position="7"/>
        <end position="89"/>
    </location>
</feature>
<evidence type="ECO:0000256" key="4">
    <source>
        <dbReference type="ARBA" id="ARBA00022692"/>
    </source>
</evidence>
<feature type="transmembrane region" description="Helical" evidence="7">
    <location>
        <begin position="180"/>
        <end position="210"/>
    </location>
</feature>
<evidence type="ECO:0000256" key="2">
    <source>
        <dbReference type="ARBA" id="ARBA00005801"/>
    </source>
</evidence>
<feature type="domain" description="Prepilin type IV endopeptidase peptidase" evidence="8">
    <location>
        <begin position="103"/>
        <end position="206"/>
    </location>
</feature>
<dbReference type="Pfam" id="PF01478">
    <property type="entry name" value="Peptidase_A24"/>
    <property type="match status" value="1"/>
</dbReference>
<organism evidence="10 11">
    <name type="scientific">Candidatus Doudnabacteria bacterium RIFCSPHIGHO2_12_FULL_48_16</name>
    <dbReference type="NCBI Taxonomy" id="1817838"/>
    <lineage>
        <taxon>Bacteria</taxon>
        <taxon>Candidatus Doudnaibacteriota</taxon>
    </lineage>
</organism>
<evidence type="ECO:0000259" key="8">
    <source>
        <dbReference type="Pfam" id="PF01478"/>
    </source>
</evidence>
<dbReference type="GO" id="GO:0004190">
    <property type="term" value="F:aspartic-type endopeptidase activity"/>
    <property type="evidence" value="ECO:0007669"/>
    <property type="project" value="InterPro"/>
</dbReference>
<dbReference type="GO" id="GO:0005886">
    <property type="term" value="C:plasma membrane"/>
    <property type="evidence" value="ECO:0007669"/>
    <property type="project" value="UniProtKB-SubCell"/>
</dbReference>
<dbReference type="GO" id="GO:0006465">
    <property type="term" value="P:signal peptide processing"/>
    <property type="evidence" value="ECO:0007669"/>
    <property type="project" value="TreeGrafter"/>
</dbReference>
<dbReference type="PANTHER" id="PTHR30487">
    <property type="entry name" value="TYPE 4 PREPILIN-LIKE PROTEINS LEADER PEPTIDE-PROCESSING ENZYME"/>
    <property type="match status" value="1"/>
</dbReference>
<reference evidence="10 11" key="1">
    <citation type="journal article" date="2016" name="Nat. Commun.">
        <title>Thousands of microbial genomes shed light on interconnected biogeochemical processes in an aquifer system.</title>
        <authorList>
            <person name="Anantharaman K."/>
            <person name="Brown C.T."/>
            <person name="Hug L.A."/>
            <person name="Sharon I."/>
            <person name="Castelle C.J."/>
            <person name="Probst A.J."/>
            <person name="Thomas B.C."/>
            <person name="Singh A."/>
            <person name="Wilkins M.J."/>
            <person name="Karaoz U."/>
            <person name="Brodie E.L."/>
            <person name="Williams K.H."/>
            <person name="Hubbard S.S."/>
            <person name="Banfield J.F."/>
        </authorList>
    </citation>
    <scope>NUCLEOTIDE SEQUENCE [LARGE SCALE GENOMIC DNA]</scope>
</reference>
<proteinExistence type="inferred from homology"/>
<evidence type="ECO:0008006" key="12">
    <source>
        <dbReference type="Google" id="ProtNLM"/>
    </source>
</evidence>
<evidence type="ECO:0000259" key="9">
    <source>
        <dbReference type="Pfam" id="PF06750"/>
    </source>
</evidence>
<feature type="transmembrane region" description="Helical" evidence="7">
    <location>
        <begin position="97"/>
        <end position="115"/>
    </location>
</feature>
<dbReference type="InterPro" id="IPR050882">
    <property type="entry name" value="Prepilin_peptidase/N-MTase"/>
</dbReference>
<dbReference type="Pfam" id="PF06750">
    <property type="entry name" value="A24_N_bact"/>
    <property type="match status" value="1"/>
</dbReference>
<keyword evidence="3" id="KW-1003">Cell membrane</keyword>
<sequence>MTVVSIILGLIIGSFLNVVIYRLYHGGSILVSRSICPACRRHLTPWELVPVLSFVFLRGRCRTCHKKISWQYPVVELTCALTFGLLALNYQSPVSNVQFWIQLVFASFLIVIAMFDLKHYLILDKVVWPGIILAAISGIWGGHFVPSLLAGAGLALFFLLQYLLSQGRWIGLGDVKLGLFLGLVFGWPLTLTCIALAYFSGAAVGVLLIGLKRKQLSSQLPFGAFLGFSGIIVLIWGPAITGWYAKLIGL</sequence>
<protein>
    <recommendedName>
        <fullName evidence="12">Prepilin peptidase</fullName>
    </recommendedName>
</protein>
<gene>
    <name evidence="10" type="ORF">A3E29_05085</name>
</gene>